<organism evidence="3 4">
    <name type="scientific">Coptotermes formosanus</name>
    <name type="common">Formosan subterranean termite</name>
    <dbReference type="NCBI Taxonomy" id="36987"/>
    <lineage>
        <taxon>Eukaryota</taxon>
        <taxon>Metazoa</taxon>
        <taxon>Ecdysozoa</taxon>
        <taxon>Arthropoda</taxon>
        <taxon>Hexapoda</taxon>
        <taxon>Insecta</taxon>
        <taxon>Pterygota</taxon>
        <taxon>Neoptera</taxon>
        <taxon>Polyneoptera</taxon>
        <taxon>Dictyoptera</taxon>
        <taxon>Blattodea</taxon>
        <taxon>Blattoidea</taxon>
        <taxon>Termitoidae</taxon>
        <taxon>Rhinotermitidae</taxon>
        <taxon>Coptotermes</taxon>
    </lineage>
</organism>
<feature type="region of interest" description="Disordered" evidence="1">
    <location>
        <begin position="405"/>
        <end position="432"/>
    </location>
</feature>
<gene>
    <name evidence="3" type="ORF">Cfor_08163</name>
</gene>
<feature type="compositionally biased region" description="Polar residues" evidence="1">
    <location>
        <begin position="103"/>
        <end position="116"/>
    </location>
</feature>
<dbReference type="AlphaFoldDB" id="A0A6L2PP63"/>
<comment type="caution">
    <text evidence="3">The sequence shown here is derived from an EMBL/GenBank/DDBJ whole genome shotgun (WGS) entry which is preliminary data.</text>
</comment>
<keyword evidence="4" id="KW-1185">Reference proteome</keyword>
<dbReference type="EMBL" id="BLKM01011744">
    <property type="protein sequence ID" value="GFG34186.1"/>
    <property type="molecule type" value="Genomic_DNA"/>
</dbReference>
<dbReference type="OrthoDB" id="8190309at2759"/>
<dbReference type="InParanoid" id="A0A6L2PP63"/>
<keyword evidence="2" id="KW-0732">Signal</keyword>
<feature type="region of interest" description="Disordered" evidence="1">
    <location>
        <begin position="91"/>
        <end position="165"/>
    </location>
</feature>
<feature type="region of interest" description="Disordered" evidence="1">
    <location>
        <begin position="984"/>
        <end position="1003"/>
    </location>
</feature>
<evidence type="ECO:0000313" key="4">
    <source>
        <dbReference type="Proteomes" id="UP000502823"/>
    </source>
</evidence>
<feature type="compositionally biased region" description="Basic and acidic residues" evidence="1">
    <location>
        <begin position="92"/>
        <end position="102"/>
    </location>
</feature>
<protein>
    <submittedName>
        <fullName evidence="3">Uncharacterized protein</fullName>
    </submittedName>
</protein>
<evidence type="ECO:0000313" key="3">
    <source>
        <dbReference type="EMBL" id="GFG34186.1"/>
    </source>
</evidence>
<feature type="compositionally biased region" description="Basic and acidic residues" evidence="1">
    <location>
        <begin position="984"/>
        <end position="994"/>
    </location>
</feature>
<feature type="compositionally biased region" description="Polar residues" evidence="1">
    <location>
        <begin position="467"/>
        <end position="479"/>
    </location>
</feature>
<feature type="chain" id="PRO_5026829972" evidence="2">
    <location>
        <begin position="20"/>
        <end position="1119"/>
    </location>
</feature>
<feature type="compositionally biased region" description="Basic and acidic residues" evidence="1">
    <location>
        <begin position="411"/>
        <end position="432"/>
    </location>
</feature>
<proteinExistence type="predicted"/>
<feature type="region of interest" description="Disordered" evidence="1">
    <location>
        <begin position="462"/>
        <end position="495"/>
    </location>
</feature>
<evidence type="ECO:0000256" key="2">
    <source>
        <dbReference type="SAM" id="SignalP"/>
    </source>
</evidence>
<feature type="signal peptide" evidence="2">
    <location>
        <begin position="1"/>
        <end position="19"/>
    </location>
</feature>
<name>A0A6L2PP63_COPFO</name>
<evidence type="ECO:0000256" key="1">
    <source>
        <dbReference type="SAM" id="MobiDB-lite"/>
    </source>
</evidence>
<feature type="non-terminal residue" evidence="3">
    <location>
        <position position="1"/>
    </location>
</feature>
<accession>A0A6L2PP63</accession>
<reference evidence="4" key="1">
    <citation type="submission" date="2020-01" db="EMBL/GenBank/DDBJ databases">
        <title>Draft genome sequence of the Termite Coptotermes fromosanus.</title>
        <authorList>
            <person name="Itakura S."/>
            <person name="Yosikawa Y."/>
            <person name="Umezawa K."/>
        </authorList>
    </citation>
    <scope>NUCLEOTIDE SEQUENCE [LARGE SCALE GENOMIC DNA]</scope>
</reference>
<dbReference type="Proteomes" id="UP000502823">
    <property type="component" value="Unassembled WGS sequence"/>
</dbReference>
<feature type="compositionally biased region" description="Basic and acidic residues" evidence="1">
    <location>
        <begin position="119"/>
        <end position="129"/>
    </location>
</feature>
<sequence>QRAMKCLCVILVCALTTAAKDESQHTTPKAQVTRTTLHVARSLDPNSMETVNVRTRTGDIATLIVRKRGGKSSLVLPPPVSIMSSSINVLEQEEKREGKSEDVASSNIPQSVTVKSSRFRNEEDNKRSGESTQGVINIVAPPKDFRSPSSPLEEFGNGYNEETSRDKKTIYVPPPVYIRSSPMSIKGEQQTGEDFWKRGRSVLHVDSDGVPVIHGVRMPDDESDRQTWRNARVINNILVPYDKPSNKIESEDKQEITRKVTVHLEDPATAKKAAEGARPVKPFLYTDLSAKKKSQYNYPYGSDTHARILEYINTVNQRETERRSNVPPRARMIRFNADRRSDDDGSGRSNSDSDTQARVLHFPGSSIYPTSLLYTPPSAKTSRVSFEEGVRTPVLQYAHPELGVQPAKVMSKKDEVEELEESKQDNRRADRDKTNALTLAYFAQDIHSDRSPYAYEPGLEMKEEQPEVTTANSNTYKRSNNGEDDFSSQNSAKPWPKSSLAYLHESQSSDDSYGLGNDKYIKRYPYNGYNNVYSGPSTGNHNRYRGPISGAGYSKYPFGIGHYTIHTHRIQERPFWERIGDAIREHVQTSMEKVSDITRPVVEPLMEASHKISHNLGFVSEDNRNVIQNKIGSTVATYPVLLPALGLVAGGAALGLGAVAVGRYLDVDVMKRRVDLREDDSGELQVEHKRALDSIVKELSERESAREGGTWVVAEEFKNPDEQKSVLESAFRALDDGQQSSDQYDRQRKALANTVKKVRGKEGEWTVADDSIKHDDLKMIEDVLRSLKTPKLAAGDGTWVFVKHVNPRERERVHQLVDRDGVRSRVDDIRNQGDQEKETIESIVETLAEQEGTGHREGSWIVTEEGNENANGRWIVDKDSMAPNERQITTKRAPEDKVIFLVEDDPKFQPSRKISAEKTDLSNTGVRGERQLNQDVLGQIGQKLTDSSVDNFHILEHGHRLIKRSAQKSTMSDDVPLHQLPAESDHVISKRSSDNSHTSYNEDGIRRLHDGEQYLDNILHSLESGQQEILDTMATLDHRGDWSNTPCAKKIFCDVMVKQPADALMLMEKKMTTFLSLIQPDEVVAYHLSDVMDAVKRHDCSQFSCPGAVGTPTFESGPR</sequence>
<feature type="compositionally biased region" description="Basic and acidic residues" evidence="1">
    <location>
        <begin position="336"/>
        <end position="346"/>
    </location>
</feature>
<feature type="region of interest" description="Disordered" evidence="1">
    <location>
        <begin position="317"/>
        <end position="356"/>
    </location>
</feature>